<dbReference type="HOGENOM" id="CLU_328668_0_0_6"/>
<evidence type="ECO:0000256" key="1">
    <source>
        <dbReference type="SAM" id="Coils"/>
    </source>
</evidence>
<keyword evidence="3" id="KW-1185">Reference proteome</keyword>
<evidence type="ECO:0000313" key="3">
    <source>
        <dbReference type="Proteomes" id="UP000031104"/>
    </source>
</evidence>
<feature type="coiled-coil region" evidence="1">
    <location>
        <begin position="392"/>
        <end position="464"/>
    </location>
</feature>
<proteinExistence type="predicted"/>
<reference evidence="2 3" key="1">
    <citation type="submission" date="2014-12" db="EMBL/GenBank/DDBJ databases">
        <title>Complete genome sequence of Francisella guanzhouensis strain 08HL01032 isolated from air-conditioning system in China.</title>
        <authorList>
            <person name="Svensson D."/>
            <person name="Ohrman C."/>
            <person name="Backman S."/>
            <person name="Karlsson E."/>
            <person name="Nilsson E."/>
            <person name="Bystrom M."/>
            <person name="Larkeryd A."/>
            <person name="Stenberg P."/>
            <person name="Scholtz H.C."/>
            <person name="Forsman M."/>
            <person name="Sjodin A."/>
        </authorList>
    </citation>
    <scope>NUCLEOTIDE SEQUENCE [LARGE SCALE GENOMIC DNA]</scope>
    <source>
        <strain evidence="2 3">08HL01032</strain>
    </source>
</reference>
<accession>A0A0A8E652</accession>
<dbReference type="AlphaFoldDB" id="A0A0A8E652"/>
<dbReference type="EMBL" id="CP010427">
    <property type="protein sequence ID" value="AJC49449.1"/>
    <property type="molecule type" value="Genomic_DNA"/>
</dbReference>
<dbReference type="OrthoDB" id="5496460at2"/>
<evidence type="ECO:0000313" key="2">
    <source>
        <dbReference type="EMBL" id="AJC49449.1"/>
    </source>
</evidence>
<dbReference type="KEGG" id="fgu:SD28_07375"/>
<protein>
    <submittedName>
        <fullName evidence="2">Uncharacterized protein</fullName>
    </submittedName>
</protein>
<organism evidence="2 3">
    <name type="scientific">Allofrancisella guangzhouensis</name>
    <dbReference type="NCBI Taxonomy" id="594679"/>
    <lineage>
        <taxon>Bacteria</taxon>
        <taxon>Pseudomonadati</taxon>
        <taxon>Pseudomonadota</taxon>
        <taxon>Gammaproteobacteria</taxon>
        <taxon>Thiotrichales</taxon>
        <taxon>Francisellaceae</taxon>
        <taxon>Allofrancisella</taxon>
    </lineage>
</organism>
<gene>
    <name evidence="2" type="ORF">SD28_07375</name>
</gene>
<name>A0A0A8E652_9GAMM</name>
<dbReference type="Proteomes" id="UP000031104">
    <property type="component" value="Chromosome"/>
</dbReference>
<sequence length="874" mass="102056">MITMDDVKIHAIPLFGFEEFPFSKSITSRLQDILESGYNMSVESLKIVLKSLQSRLELISLESNVQFGTVEIVGLSTVQSCNIPKSIDTICSLFLKEKLKCSGFKHYIDLEYLKHIHYRRMLNSYLKYVIELISLIQTSLDLCQTMNYEQCGEYHKRIKEVNFKQKIVLMVEIVLVRLMMPEFDLEKLLSVNVRKNVKLIETIYSLCPLEKGHYWFSYEEFNKFKEVKSQKFSYANYTNMLELYFNRIVNLVLSGFRSLSPSKTNMLAQKLAYSLGILPKFDHTWQQSVTMYKGMQRYTKYNREAIVMHIDTSGDRYAVNTCMILDPNVDLIMITNYNSYRKLLGYISFWMGFAKTAFHKLNENGSVSRFTIFIGGSSQFLDEEYPDKSRNINELKTKKTEFEKSKKIQKEKLGVSIEKLKKEFYDNRMNKKTLEAVASEEEKLDSLERSIEEVSVNLHKSEQESKEEVATRIKSLRLDWDNNHFGNYTTVIVSDDGKNEKHTYYYQQLSNHQFQNKFHKDILKNQLSDKTSTDLALEQIAEYASVHNRRITRTVGEAHEMIKKSIDKNGAKYMKDTMTDKLKESLTDTAKNDISKYIDTLLQQNQLSQNKGTLVVISRGMNREELEQFRKTKYGGNNQITKEANLFDLCDKNAQGRDNNTGKKNLHHMMCKELKDFYEGLSNNYNIVFMGDPIYEHMGFPDDKKYEFSNKVIDATQIWNKEPFKNDKDGSTMCKQAYFILELQNKTKGVVQTGVRTGMMEYMAYFCVPTVGIEFQRDYEENRGTTGIDRLLNIASWIDEREPKGVKNALQTHVQTKKEKFVPWILLGSSIPYGASTKQHPLTSNNKYNESWEVFQNNAQKLYEYIFNTYQEYL</sequence>
<keyword evidence="1" id="KW-0175">Coiled coil</keyword>
<dbReference type="RefSeq" id="WP_039125532.1">
    <property type="nucleotide sequence ID" value="NZ_CP010427.1"/>
</dbReference>
<dbReference type="STRING" id="594679.SD28_07375"/>